<dbReference type="GO" id="GO:0006355">
    <property type="term" value="P:regulation of DNA-templated transcription"/>
    <property type="evidence" value="ECO:0007669"/>
    <property type="project" value="InterPro"/>
</dbReference>
<evidence type="ECO:0000313" key="4">
    <source>
        <dbReference type="Proteomes" id="UP000503580"/>
    </source>
</evidence>
<keyword evidence="1" id="KW-0238">DNA-binding</keyword>
<dbReference type="Proteomes" id="UP000503580">
    <property type="component" value="Chromosome"/>
</dbReference>
<dbReference type="InterPro" id="IPR016032">
    <property type="entry name" value="Sig_transdc_resp-reg_C-effctor"/>
</dbReference>
<evidence type="ECO:0000259" key="2">
    <source>
        <dbReference type="Pfam" id="PF00196"/>
    </source>
</evidence>
<dbReference type="SUPFAM" id="SSF46894">
    <property type="entry name" value="C-terminal effector domain of the bipartite response regulators"/>
    <property type="match status" value="1"/>
</dbReference>
<sequence length="166" mass="19554">MKILSRDNYFISGMTNIIKRMPVFNTDDLIVFDTGQHYVYIFHSAELQKHKISDPYRALLYFCDYRIMRDAPVKEYIQCLLTEETNKELIPSLSGREEWVIKILFGEPDADELSERLCISRKTFSAHKVKVLRKFGVKNLNLLHSLLQTWTEHWPSIQSELHCEAT</sequence>
<dbReference type="Gene3D" id="1.10.10.10">
    <property type="entry name" value="Winged helix-like DNA-binding domain superfamily/Winged helix DNA-binding domain"/>
    <property type="match status" value="1"/>
</dbReference>
<evidence type="ECO:0000256" key="1">
    <source>
        <dbReference type="ARBA" id="ARBA00023125"/>
    </source>
</evidence>
<dbReference type="EMBL" id="CP050321">
    <property type="protein sequence ID" value="QIR27186.1"/>
    <property type="molecule type" value="Genomic_DNA"/>
</dbReference>
<protein>
    <recommendedName>
        <fullName evidence="2">HTH luxR-type domain-containing protein</fullName>
    </recommendedName>
</protein>
<dbReference type="InterPro" id="IPR036388">
    <property type="entry name" value="WH-like_DNA-bd_sf"/>
</dbReference>
<dbReference type="Pfam" id="PF00196">
    <property type="entry name" value="GerE"/>
    <property type="match status" value="1"/>
</dbReference>
<feature type="domain" description="HTH luxR-type" evidence="2">
    <location>
        <begin position="92"/>
        <end position="140"/>
    </location>
</feature>
<dbReference type="GO" id="GO:0003677">
    <property type="term" value="F:DNA binding"/>
    <property type="evidence" value="ECO:0007669"/>
    <property type="project" value="UniProtKB-KW"/>
</dbReference>
<reference evidence="3 4" key="1">
    <citation type="submission" date="2020-02" db="EMBL/GenBank/DDBJ databases">
        <title>Whole genome PO2S7.</title>
        <authorList>
            <person name="Singha K.M."/>
        </authorList>
    </citation>
    <scope>NUCLEOTIDE SEQUENCE [LARGE SCALE GENOMIC DNA]</scope>
    <source>
        <strain evidence="3 4">PO2S7</strain>
    </source>
</reference>
<gene>
    <name evidence="3" type="ORF">GY169_10405</name>
</gene>
<dbReference type="KEGG" id="kgn:GY169_10405"/>
<dbReference type="RefSeq" id="WP_167575704.1">
    <property type="nucleotide sequence ID" value="NZ_CP050321.1"/>
</dbReference>
<organism evidence="3 4">
    <name type="scientific">Kluyvera genomosp. 3</name>
    <dbReference type="NCBI Taxonomy" id="2774055"/>
    <lineage>
        <taxon>Bacteria</taxon>
        <taxon>Pseudomonadati</taxon>
        <taxon>Pseudomonadota</taxon>
        <taxon>Gammaproteobacteria</taxon>
        <taxon>Enterobacterales</taxon>
        <taxon>Enterobacteriaceae</taxon>
        <taxon>Kluyvera</taxon>
    </lineage>
</organism>
<dbReference type="AlphaFoldDB" id="A0A6G9RJP5"/>
<accession>A0A6G9RJP5</accession>
<dbReference type="InterPro" id="IPR000792">
    <property type="entry name" value="Tscrpt_reg_LuxR_C"/>
</dbReference>
<name>A0A6G9RJP5_9ENTR</name>
<evidence type="ECO:0000313" key="3">
    <source>
        <dbReference type="EMBL" id="QIR27186.1"/>
    </source>
</evidence>
<proteinExistence type="predicted"/>
<keyword evidence="4" id="KW-1185">Reference proteome</keyword>